<proteinExistence type="predicted"/>
<gene>
    <name evidence="1" type="ORF">AWJ20_2636</name>
</gene>
<evidence type="ECO:0000313" key="1">
    <source>
        <dbReference type="EMBL" id="ANB15016.1"/>
    </source>
</evidence>
<reference evidence="1 2" key="1">
    <citation type="submission" date="2016-02" db="EMBL/GenBank/DDBJ databases">
        <title>Complete genome sequence and transcriptome regulation of the pentose utilising yeast Sugiyamaella lignohabitans.</title>
        <authorList>
            <person name="Bellasio M."/>
            <person name="Peymann A."/>
            <person name="Valli M."/>
            <person name="Sipitzky M."/>
            <person name="Graf A."/>
            <person name="Sauer M."/>
            <person name="Marx H."/>
            <person name="Mattanovich D."/>
        </authorList>
    </citation>
    <scope>NUCLEOTIDE SEQUENCE [LARGE SCALE GENOMIC DNA]</scope>
    <source>
        <strain evidence="1 2">CBS 10342</strain>
    </source>
</reference>
<sequence length="73" mass="7768">MMSLFLTPRALPQADWTNGSLAERTITWSTPLALNSASLEMKGGMWLAVQVGVKAPGTATITTFLPANFLSVS</sequence>
<dbReference type="EMBL" id="CP014503">
    <property type="protein sequence ID" value="ANB15016.1"/>
    <property type="molecule type" value="Genomic_DNA"/>
</dbReference>
<keyword evidence="2" id="KW-1185">Reference proteome</keyword>
<dbReference type="Proteomes" id="UP000189580">
    <property type="component" value="Chromosome b"/>
</dbReference>
<organism evidence="1 2">
    <name type="scientific">Sugiyamaella lignohabitans</name>
    <dbReference type="NCBI Taxonomy" id="796027"/>
    <lineage>
        <taxon>Eukaryota</taxon>
        <taxon>Fungi</taxon>
        <taxon>Dikarya</taxon>
        <taxon>Ascomycota</taxon>
        <taxon>Saccharomycotina</taxon>
        <taxon>Dipodascomycetes</taxon>
        <taxon>Dipodascales</taxon>
        <taxon>Trichomonascaceae</taxon>
        <taxon>Sugiyamaella</taxon>
    </lineage>
</organism>
<dbReference type="KEGG" id="slb:AWJ20_2636"/>
<protein>
    <submittedName>
        <fullName evidence="1">Uncharacterized protein</fullName>
    </submittedName>
</protein>
<name>A0A161HXI6_9ASCO</name>
<dbReference type="RefSeq" id="XP_018737493.1">
    <property type="nucleotide sequence ID" value="XM_018879591.1"/>
</dbReference>
<accession>A0A161HXI6</accession>
<evidence type="ECO:0000313" key="2">
    <source>
        <dbReference type="Proteomes" id="UP000189580"/>
    </source>
</evidence>
<dbReference type="GeneID" id="30034569"/>
<dbReference type="AlphaFoldDB" id="A0A161HXI6"/>